<keyword evidence="2" id="KW-0294">Fucose metabolism</keyword>
<accession>A0A7S1YBV7</accession>
<dbReference type="FunFam" id="3.40.50.11350:FF:000014">
    <property type="entry name" value="Uncharacterized protein"/>
    <property type="match status" value="1"/>
</dbReference>
<evidence type="ECO:0000256" key="3">
    <source>
        <dbReference type="ARBA" id="ARBA00023277"/>
    </source>
</evidence>
<organism evidence="4">
    <name type="scientific">Grammatophora oceanica</name>
    <dbReference type="NCBI Taxonomy" id="210454"/>
    <lineage>
        <taxon>Eukaryota</taxon>
        <taxon>Sar</taxon>
        <taxon>Stramenopiles</taxon>
        <taxon>Ochrophyta</taxon>
        <taxon>Bacillariophyta</taxon>
        <taxon>Fragilariophyceae</taxon>
        <taxon>Fragilariophycidae</taxon>
        <taxon>Rhabdonematales</taxon>
        <taxon>Grammatophoraceae</taxon>
        <taxon>Grammatophora</taxon>
    </lineage>
</organism>
<name>A0A7S1YBV7_9STRA</name>
<protein>
    <submittedName>
        <fullName evidence="4">Uncharacterized protein</fullName>
    </submittedName>
</protein>
<dbReference type="Pfam" id="PF10250">
    <property type="entry name" value="O-FucT"/>
    <property type="match status" value="1"/>
</dbReference>
<keyword evidence="1" id="KW-0808">Transferase</keyword>
<evidence type="ECO:0000256" key="1">
    <source>
        <dbReference type="ARBA" id="ARBA00022679"/>
    </source>
</evidence>
<sequence length="409" mass="47290">MAAATGRTLVLPPRAPFYLLAHGKQGARSFGSFFDLKNIPSSQLKIISMEEFYRTQGQKLLGLEAQEVEHLSPIADICTYAATADANNEHCEHIYRPLREMGWQPQVEAGNDCLIFDQRVYETDSYENVPEDLLEQSQRFCGKDRKMHYYNSTWTSPTLLHWNAASLDTRLLNHFYTFMLFTDPVVDNFYKRFVRDYLHYNDEIYCAAGKVINALRKESEMFSTMHVRRGDFQYTVVKLPAEELYENTKEVWKTNEPLYIATDEMNRTFFDPIAKHHPIRVLGDYWDIANLGSLDKTYLGMIDTVVAAQGRTFAGTWFSTFSGFINRLRGYYGYSMNDSWYSWLERKTVVQNWTYPNGNYPAREWPISWIGIDGDEILEHELNHFPNPNAKFIGIDEVPAIGATPGATK</sequence>
<dbReference type="EMBL" id="HBGK01034503">
    <property type="protein sequence ID" value="CAD9293008.1"/>
    <property type="molecule type" value="Transcribed_RNA"/>
</dbReference>
<gene>
    <name evidence="4" type="ORF">GOCE00092_LOCUS17838</name>
</gene>
<dbReference type="InterPro" id="IPR019378">
    <property type="entry name" value="GDP-Fuc_O-FucTrfase"/>
</dbReference>
<dbReference type="GO" id="GO:0006004">
    <property type="term" value="P:fucose metabolic process"/>
    <property type="evidence" value="ECO:0007669"/>
    <property type="project" value="UniProtKB-KW"/>
</dbReference>
<dbReference type="PANTHER" id="PTHR31469">
    <property type="entry name" value="OS07G0633600 PROTEIN"/>
    <property type="match status" value="1"/>
</dbReference>
<reference evidence="4" key="1">
    <citation type="submission" date="2021-01" db="EMBL/GenBank/DDBJ databases">
        <authorList>
            <person name="Corre E."/>
            <person name="Pelletier E."/>
            <person name="Niang G."/>
            <person name="Scheremetjew M."/>
            <person name="Finn R."/>
            <person name="Kale V."/>
            <person name="Holt S."/>
            <person name="Cochrane G."/>
            <person name="Meng A."/>
            <person name="Brown T."/>
            <person name="Cohen L."/>
        </authorList>
    </citation>
    <scope>NUCLEOTIDE SEQUENCE</scope>
    <source>
        <strain evidence="4">CCMP 410</strain>
    </source>
</reference>
<dbReference type="AlphaFoldDB" id="A0A7S1YBV7"/>
<dbReference type="Gene3D" id="3.40.50.11350">
    <property type="match status" value="1"/>
</dbReference>
<proteinExistence type="predicted"/>
<dbReference type="PANTHER" id="PTHR31469:SF8">
    <property type="entry name" value="OS07G0641000 PROTEIN"/>
    <property type="match status" value="1"/>
</dbReference>
<evidence type="ECO:0000256" key="2">
    <source>
        <dbReference type="ARBA" id="ARBA00023253"/>
    </source>
</evidence>
<dbReference type="GO" id="GO:0016740">
    <property type="term" value="F:transferase activity"/>
    <property type="evidence" value="ECO:0007669"/>
    <property type="project" value="UniProtKB-KW"/>
</dbReference>
<keyword evidence="3" id="KW-0119">Carbohydrate metabolism</keyword>
<dbReference type="CDD" id="cd11296">
    <property type="entry name" value="O-FucT_like"/>
    <property type="match status" value="1"/>
</dbReference>
<dbReference type="Gene3D" id="3.40.50.11340">
    <property type="match status" value="1"/>
</dbReference>
<evidence type="ECO:0000313" key="4">
    <source>
        <dbReference type="EMBL" id="CAD9293008.1"/>
    </source>
</evidence>